<dbReference type="Proteomes" id="UP000233551">
    <property type="component" value="Unassembled WGS sequence"/>
</dbReference>
<dbReference type="AlphaFoldDB" id="A0A2I0JRF3"/>
<sequence length="147" mass="16697">MGRGLVIGFDDTSEVAGILGVVDSLAMAIGDRRTSHWHRDLLPLSLFGEPSGSCCGYRKREGKEIRVAVARWRPPQLHTRLPVTTRGDTRASHLLQYRETVQLTFSYTGMELSAHSSEVRFNVYSFERPNNLYCAKRIGKFSLYEKF</sequence>
<evidence type="ECO:0000313" key="2">
    <source>
        <dbReference type="Proteomes" id="UP000233551"/>
    </source>
</evidence>
<keyword evidence="2" id="KW-1185">Reference proteome</keyword>
<proteinExistence type="predicted"/>
<organism evidence="1 2">
    <name type="scientific">Punica granatum</name>
    <name type="common">Pomegranate</name>
    <dbReference type="NCBI Taxonomy" id="22663"/>
    <lineage>
        <taxon>Eukaryota</taxon>
        <taxon>Viridiplantae</taxon>
        <taxon>Streptophyta</taxon>
        <taxon>Embryophyta</taxon>
        <taxon>Tracheophyta</taxon>
        <taxon>Spermatophyta</taxon>
        <taxon>Magnoliopsida</taxon>
        <taxon>eudicotyledons</taxon>
        <taxon>Gunneridae</taxon>
        <taxon>Pentapetalae</taxon>
        <taxon>rosids</taxon>
        <taxon>malvids</taxon>
        <taxon>Myrtales</taxon>
        <taxon>Lythraceae</taxon>
        <taxon>Punica</taxon>
    </lineage>
</organism>
<comment type="caution">
    <text evidence="1">The sequence shown here is derived from an EMBL/GenBank/DDBJ whole genome shotgun (WGS) entry which is preliminary data.</text>
</comment>
<reference evidence="1 2" key="1">
    <citation type="submission" date="2017-11" db="EMBL/GenBank/DDBJ databases">
        <title>De-novo sequencing of pomegranate (Punica granatum L.) genome.</title>
        <authorList>
            <person name="Akparov Z."/>
            <person name="Amiraslanov A."/>
            <person name="Hajiyeva S."/>
            <person name="Abbasov M."/>
            <person name="Kaur K."/>
            <person name="Hamwieh A."/>
            <person name="Solovyev V."/>
            <person name="Salamov A."/>
            <person name="Braich B."/>
            <person name="Kosarev P."/>
            <person name="Mahmoud A."/>
            <person name="Hajiyev E."/>
            <person name="Babayeva S."/>
            <person name="Izzatullayeva V."/>
            <person name="Mammadov A."/>
            <person name="Mammadov A."/>
            <person name="Sharifova S."/>
            <person name="Ojaghi J."/>
            <person name="Eynullazada K."/>
            <person name="Bayramov B."/>
            <person name="Abdulazimova A."/>
            <person name="Shahmuradov I."/>
        </authorList>
    </citation>
    <scope>NUCLEOTIDE SEQUENCE [LARGE SCALE GENOMIC DNA]</scope>
    <source>
        <strain evidence="2">cv. AG2017</strain>
        <tissue evidence="1">Leaf</tissue>
    </source>
</reference>
<name>A0A2I0JRF3_PUNGR</name>
<protein>
    <submittedName>
        <fullName evidence="1">Uncharacterized protein</fullName>
    </submittedName>
</protein>
<accession>A0A2I0JRF3</accession>
<dbReference type="EMBL" id="PGOL01001337">
    <property type="protein sequence ID" value="PKI58862.1"/>
    <property type="molecule type" value="Genomic_DNA"/>
</dbReference>
<evidence type="ECO:0000313" key="1">
    <source>
        <dbReference type="EMBL" id="PKI58862.1"/>
    </source>
</evidence>
<gene>
    <name evidence="1" type="ORF">CRG98_020761</name>
</gene>